<organism evidence="7 8">
    <name type="scientific">Streptomyces durocortorensis</name>
    <dbReference type="NCBI Taxonomy" id="2811104"/>
    <lineage>
        <taxon>Bacteria</taxon>
        <taxon>Bacillati</taxon>
        <taxon>Actinomycetota</taxon>
        <taxon>Actinomycetes</taxon>
        <taxon>Kitasatosporales</taxon>
        <taxon>Streptomycetaceae</taxon>
        <taxon>Streptomyces</taxon>
    </lineage>
</organism>
<dbReference type="SMART" id="SM00490">
    <property type="entry name" value="HELICc"/>
    <property type="match status" value="1"/>
</dbReference>
<evidence type="ECO:0000259" key="6">
    <source>
        <dbReference type="PROSITE" id="PS51194"/>
    </source>
</evidence>
<dbReference type="PROSITE" id="PS51194">
    <property type="entry name" value="HELICASE_CTER"/>
    <property type="match status" value="1"/>
</dbReference>
<evidence type="ECO:0000256" key="1">
    <source>
        <dbReference type="ARBA" id="ARBA00022741"/>
    </source>
</evidence>
<dbReference type="RefSeq" id="WP_205081510.1">
    <property type="nucleotide sequence ID" value="NZ_JAFEUF010000014.1"/>
</dbReference>
<dbReference type="Pfam" id="PF12029">
    <property type="entry name" value="DUF3516"/>
    <property type="match status" value="1"/>
</dbReference>
<proteinExistence type="predicted"/>
<sequence>MILVASAGSLIRPEDRQDGGVTLIDQLPQTADPDALFEAFSSWTESQGITMYPAQEEALIEVVSGANVILSTPTGSGKSLVAAGAHFTALAQDKVTFYTAPIKALVSEKFFDLCKLFGTENVGMLTGDASVNADAPVICCTAEVLASIALRDGKYADIGQVVMDEFHFYAEPDRGWAWQIPLLELPQAQFVLMSATLGDVSMFEKDLTRRTGRPTSVVRSATRPVPLSYEYRFTPITETLTELLDTRQSPVYIVHFTQAAAVERAQSLMSINMCTKEEKEKIADLIGSFRFTTKFGQNLSRYVRHGIGVHHAGMLPKYRRLVEKLAQAGLLKVICGTDTLGVGVNVPIRTVLFTALTKYDGTRVRTLRAREFHQIAGRAGRAGFDTAGFVVAQAPEHVIENEKAVKKAGDDPKKKRKVVRKKAPEGFVAWSETTFDKLIQSEPEPLNSRFRVTHTMLLAVIARPGNAFEAMRHLLEDNHEPRRAQLRHIRRAIAIYRSLLDGGVVEQLETPDAEGRIVRLTVDLQQDFALNQPLSTFALAAFDLLDAESPSYALDMVSVVESTLDDPRQILAAQQNKARGEAVGQMKADGVEYEERMERLQEVTYPKPLSELLWHAYDVYRTSHPWVNDHPVSPKSVIRDMFERAMTFTEFTSHYELARTEGIVLRYLASAYKALEHTIPDDVKSEDLQDLISWLGEMVRQVDSSLLDEWEQLANPEVETAEQAQEKADEVKPVTANTRAFRVLVRNAMFRRVELAALDRAGALGELDGEAGWDEDAWGEALDAYWDAHEEIGTGPDARGPKLLKIEEDPAHGLWRVWQAFADPAGDHDWGIKAEVDLAASDEEGRAVVRVTEVGQL</sequence>
<dbReference type="PROSITE" id="PS51192">
    <property type="entry name" value="HELICASE_ATP_BIND_1"/>
    <property type="match status" value="1"/>
</dbReference>
<evidence type="ECO:0000256" key="4">
    <source>
        <dbReference type="ARBA" id="ARBA00022840"/>
    </source>
</evidence>
<dbReference type="InterPro" id="IPR027417">
    <property type="entry name" value="P-loop_NTPase"/>
</dbReference>
<evidence type="ECO:0000259" key="5">
    <source>
        <dbReference type="PROSITE" id="PS51192"/>
    </source>
</evidence>
<dbReference type="SMART" id="SM00487">
    <property type="entry name" value="DEXDc"/>
    <property type="match status" value="1"/>
</dbReference>
<evidence type="ECO:0000313" key="7">
    <source>
        <dbReference type="EMBL" id="MBM7053252.1"/>
    </source>
</evidence>
<dbReference type="InterPro" id="IPR021904">
    <property type="entry name" value="DUF3516"/>
</dbReference>
<reference evidence="7 8" key="1">
    <citation type="submission" date="2021-02" db="EMBL/GenBank/DDBJ databases">
        <title>Genome Streptomyces sp. RHZ10.</title>
        <authorList>
            <person name="Besaury L."/>
        </authorList>
    </citation>
    <scope>NUCLEOTIDE SEQUENCE [LARGE SCALE GENOMIC DNA]</scope>
    <source>
        <strain evidence="7 8">RHZ10</strain>
    </source>
</reference>
<keyword evidence="8" id="KW-1185">Reference proteome</keyword>
<evidence type="ECO:0000256" key="2">
    <source>
        <dbReference type="ARBA" id="ARBA00022801"/>
    </source>
</evidence>
<dbReference type="EMBL" id="JAFEUF010000014">
    <property type="protein sequence ID" value="MBM7053252.1"/>
    <property type="molecule type" value="Genomic_DNA"/>
</dbReference>
<accession>A0ABS2HRE3</accession>
<dbReference type="PANTHER" id="PTHR12131:SF1">
    <property type="entry name" value="ATP-DEPENDENT RNA HELICASE SUPV3L1, MITOCHONDRIAL-RELATED"/>
    <property type="match status" value="1"/>
</dbReference>
<dbReference type="PANTHER" id="PTHR12131">
    <property type="entry name" value="ATP-DEPENDENT RNA AND DNA HELICASE"/>
    <property type="match status" value="1"/>
</dbReference>
<feature type="domain" description="Helicase C-terminal" evidence="6">
    <location>
        <begin position="274"/>
        <end position="439"/>
    </location>
</feature>
<dbReference type="Pfam" id="PF00271">
    <property type="entry name" value="Helicase_C"/>
    <property type="match status" value="1"/>
</dbReference>
<dbReference type="Gene3D" id="3.40.50.300">
    <property type="entry name" value="P-loop containing nucleotide triphosphate hydrolases"/>
    <property type="match status" value="2"/>
</dbReference>
<keyword evidence="1" id="KW-0547">Nucleotide-binding</keyword>
<comment type="caution">
    <text evidence="7">The sequence shown here is derived from an EMBL/GenBank/DDBJ whole genome shotgun (WGS) entry which is preliminary data.</text>
</comment>
<keyword evidence="2" id="KW-0378">Hydrolase</keyword>
<name>A0ABS2HRE3_9ACTN</name>
<evidence type="ECO:0000313" key="8">
    <source>
        <dbReference type="Proteomes" id="UP000712045"/>
    </source>
</evidence>
<dbReference type="InterPro" id="IPR011545">
    <property type="entry name" value="DEAD/DEAH_box_helicase_dom"/>
</dbReference>
<dbReference type="InterPro" id="IPR001650">
    <property type="entry name" value="Helicase_C-like"/>
</dbReference>
<keyword evidence="3" id="KW-0347">Helicase</keyword>
<dbReference type="Pfam" id="PF00270">
    <property type="entry name" value="DEAD"/>
    <property type="match status" value="1"/>
</dbReference>
<dbReference type="InterPro" id="IPR050699">
    <property type="entry name" value="RNA-DNA_Helicase"/>
</dbReference>
<dbReference type="Proteomes" id="UP000712045">
    <property type="component" value="Unassembled WGS sequence"/>
</dbReference>
<dbReference type="InterPro" id="IPR014001">
    <property type="entry name" value="Helicase_ATP-bd"/>
</dbReference>
<protein>
    <submittedName>
        <fullName evidence="7">DUF3516 domain-containing protein</fullName>
    </submittedName>
</protein>
<gene>
    <name evidence="7" type="ORF">JS521_05055</name>
</gene>
<evidence type="ECO:0000256" key="3">
    <source>
        <dbReference type="ARBA" id="ARBA00022806"/>
    </source>
</evidence>
<keyword evidence="4" id="KW-0067">ATP-binding</keyword>
<feature type="domain" description="Helicase ATP-binding" evidence="5">
    <location>
        <begin position="59"/>
        <end position="215"/>
    </location>
</feature>
<dbReference type="SUPFAM" id="SSF52540">
    <property type="entry name" value="P-loop containing nucleoside triphosphate hydrolases"/>
    <property type="match status" value="1"/>
</dbReference>